<dbReference type="InterPro" id="IPR045864">
    <property type="entry name" value="aa-tRNA-synth_II/BPL/LPL"/>
</dbReference>
<dbReference type="PROSITE" id="PS51733">
    <property type="entry name" value="BPL_LPL_CATALYTIC"/>
    <property type="match status" value="1"/>
</dbReference>
<comment type="caution">
    <text evidence="2">The sequence shown here is derived from an EMBL/GenBank/DDBJ whole genome shotgun (WGS) entry which is preliminary data.</text>
</comment>
<reference evidence="2" key="1">
    <citation type="submission" date="2022-07" db="EMBL/GenBank/DDBJ databases">
        <authorList>
            <person name="Macas J."/>
            <person name="Novak P."/>
            <person name="Neumann P."/>
        </authorList>
    </citation>
    <scope>NUCLEOTIDE SEQUENCE</scope>
</reference>
<feature type="domain" description="BPL/LPL catalytic" evidence="1">
    <location>
        <begin position="39"/>
        <end position="194"/>
    </location>
</feature>
<gene>
    <name evidence="2" type="ORF">CEURO_LOCUS3325</name>
</gene>
<dbReference type="Pfam" id="PF21948">
    <property type="entry name" value="LplA-B_cat"/>
    <property type="match status" value="1"/>
</dbReference>
<sequence>MALFQNTNRQLPLMNLVRLQGVPILEQLCLEERLLRTSSDNWCIINDGTDQPTVVMGVSGKPTELIEVNSVLQDKVPVIKRFTGGGTVIVDHGTIFATFICNKDAVPGVKPYPQPIMSWSSLLYGDVFRGIREFALRENATSLVEMHSQSQKVGGFIIHLFCGIMQYITWLTSSFQNEPLTIDRQEGIWISYAA</sequence>
<protein>
    <recommendedName>
        <fullName evidence="1">BPL/LPL catalytic domain-containing protein</fullName>
    </recommendedName>
</protein>
<evidence type="ECO:0000313" key="3">
    <source>
        <dbReference type="Proteomes" id="UP001152484"/>
    </source>
</evidence>
<evidence type="ECO:0000259" key="1">
    <source>
        <dbReference type="PROSITE" id="PS51733"/>
    </source>
</evidence>
<dbReference type="SUPFAM" id="SSF55681">
    <property type="entry name" value="Class II aaRS and biotin synthetases"/>
    <property type="match status" value="1"/>
</dbReference>
<dbReference type="PANTHER" id="PTHR43506:SF1">
    <property type="entry name" value="BPL_LPL CATALYTIC DOMAIN-CONTAINING PROTEIN"/>
    <property type="match status" value="1"/>
</dbReference>
<accession>A0A9P0YMU6</accession>
<organism evidence="2 3">
    <name type="scientific">Cuscuta europaea</name>
    <name type="common">European dodder</name>
    <dbReference type="NCBI Taxonomy" id="41803"/>
    <lineage>
        <taxon>Eukaryota</taxon>
        <taxon>Viridiplantae</taxon>
        <taxon>Streptophyta</taxon>
        <taxon>Embryophyta</taxon>
        <taxon>Tracheophyta</taxon>
        <taxon>Spermatophyta</taxon>
        <taxon>Magnoliopsida</taxon>
        <taxon>eudicotyledons</taxon>
        <taxon>Gunneridae</taxon>
        <taxon>Pentapetalae</taxon>
        <taxon>asterids</taxon>
        <taxon>lamiids</taxon>
        <taxon>Solanales</taxon>
        <taxon>Convolvulaceae</taxon>
        <taxon>Cuscuteae</taxon>
        <taxon>Cuscuta</taxon>
        <taxon>Cuscuta subgen. Cuscuta</taxon>
    </lineage>
</organism>
<dbReference type="InterPro" id="IPR004143">
    <property type="entry name" value="BPL_LPL_catalytic"/>
</dbReference>
<dbReference type="Proteomes" id="UP001152484">
    <property type="component" value="Unassembled WGS sequence"/>
</dbReference>
<dbReference type="Gene3D" id="3.30.930.10">
    <property type="entry name" value="Bira Bifunctional Protein, Domain 2"/>
    <property type="match status" value="1"/>
</dbReference>
<dbReference type="AlphaFoldDB" id="A0A9P0YMU6"/>
<proteinExistence type="predicted"/>
<keyword evidence="3" id="KW-1185">Reference proteome</keyword>
<dbReference type="PANTHER" id="PTHR43506">
    <property type="entry name" value="BIOTIN/LIPOATE A/B PROTEIN LIGASE FAMILY"/>
    <property type="match status" value="1"/>
</dbReference>
<name>A0A9P0YMU6_CUSEU</name>
<evidence type="ECO:0000313" key="2">
    <source>
        <dbReference type="EMBL" id="CAH9069677.1"/>
    </source>
</evidence>
<dbReference type="EMBL" id="CAMAPE010000005">
    <property type="protein sequence ID" value="CAH9069677.1"/>
    <property type="molecule type" value="Genomic_DNA"/>
</dbReference>
<dbReference type="OrthoDB" id="201621at2759"/>
<dbReference type="InterPro" id="IPR053264">
    <property type="entry name" value="Lipoate-ligase_2_inactive"/>
</dbReference>